<dbReference type="SUPFAM" id="SSF53254">
    <property type="entry name" value="Phosphoglycerate mutase-like"/>
    <property type="match status" value="1"/>
</dbReference>
<dbReference type="Proteomes" id="UP000237068">
    <property type="component" value="Unassembled WGS sequence"/>
</dbReference>
<dbReference type="RefSeq" id="WP_103457910.1">
    <property type="nucleotide sequence ID" value="NZ_JAMOHQ010000010.1"/>
</dbReference>
<evidence type="ECO:0000313" key="1">
    <source>
        <dbReference type="EMBL" id="POH81038.1"/>
    </source>
</evidence>
<dbReference type="OrthoDB" id="8685508at2"/>
<reference evidence="1 2" key="1">
    <citation type="submission" date="2018-01" db="EMBL/GenBank/DDBJ databases">
        <title>Denitrification phenotypes of diverse strains of Pseudomonas stutzeri.</title>
        <authorList>
            <person name="Milligan D.A."/>
            <person name="Bergaust L."/>
            <person name="Bakken L.R."/>
            <person name="Frostegard A."/>
        </authorList>
    </citation>
    <scope>NUCLEOTIDE SEQUENCE [LARGE SCALE GENOMIC DNA]</scope>
    <source>
        <strain evidence="1 2">24a13</strain>
    </source>
</reference>
<gene>
    <name evidence="1" type="ORF">CXK91_20785</name>
</gene>
<protein>
    <submittedName>
        <fullName evidence="1">Histidine phosphatase family protein</fullName>
    </submittedName>
</protein>
<organism evidence="1 2">
    <name type="scientific">Stutzerimonas stutzeri</name>
    <name type="common">Pseudomonas stutzeri</name>
    <dbReference type="NCBI Taxonomy" id="316"/>
    <lineage>
        <taxon>Bacteria</taxon>
        <taxon>Pseudomonadati</taxon>
        <taxon>Pseudomonadota</taxon>
        <taxon>Gammaproteobacteria</taxon>
        <taxon>Pseudomonadales</taxon>
        <taxon>Pseudomonadaceae</taxon>
        <taxon>Stutzerimonas</taxon>
    </lineage>
</organism>
<proteinExistence type="predicted"/>
<dbReference type="Gene3D" id="3.40.50.1240">
    <property type="entry name" value="Phosphoglycerate mutase-like"/>
    <property type="match status" value="1"/>
</dbReference>
<sequence>MWRSGLVIVALILVAEAIKADDEAAWQALREGRAVLLLRHATAPGLGDPEGFVLEDCGTQRNLDQRGRSEAIRWGARLREEGLGEVRLFSSRWCRALETAENMSVGLVEPLPALDSFFASPATERRHTAELRDAVAQLQAGEVAVLITHQVNITALTGIFPQSAEGFILARPLASPPKVLARLAPP</sequence>
<comment type="caution">
    <text evidence="1">The sequence shown here is derived from an EMBL/GenBank/DDBJ whole genome shotgun (WGS) entry which is preliminary data.</text>
</comment>
<dbReference type="CDD" id="cd07040">
    <property type="entry name" value="HP"/>
    <property type="match status" value="1"/>
</dbReference>
<evidence type="ECO:0000313" key="2">
    <source>
        <dbReference type="Proteomes" id="UP000237068"/>
    </source>
</evidence>
<dbReference type="InterPro" id="IPR029033">
    <property type="entry name" value="His_PPase_superfam"/>
</dbReference>
<accession>A0A2S4AHS8</accession>
<dbReference type="EMBL" id="PPXG01000010">
    <property type="protein sequence ID" value="POH81038.1"/>
    <property type="molecule type" value="Genomic_DNA"/>
</dbReference>
<name>A0A2S4AHS8_STUST</name>
<dbReference type="AlphaFoldDB" id="A0A2S4AHS8"/>